<dbReference type="Gene3D" id="2.30.30.100">
    <property type="match status" value="1"/>
</dbReference>
<dbReference type="SUPFAM" id="SSF55681">
    <property type="entry name" value="Class II aaRS and biotin synthetases"/>
    <property type="match status" value="1"/>
</dbReference>
<dbReference type="GO" id="GO:0005524">
    <property type="term" value="F:ATP binding"/>
    <property type="evidence" value="ECO:0007669"/>
    <property type="project" value="UniProtKB-KW"/>
</dbReference>
<sequence length="287" mass="30589">MSPPGIQASSLVGPDLARLAEAIAERGLRLGGRLHLQDETESTNDDAKRGAKDGEPHGALWVAESQRKGRGRQGRTWLSPRGENLLFSVLLRIPCSPVRVPPVSLACGLAVRDAVARAVGDDADVLVKWPNDVLVKRRSDGRMRKIAGILVESGLVGSRVDYVVVGIGINVHTKALPEEVAELATSVAIERGDRGLEGPPDRASILADVLAGLEHDVEHVAHRGLGLVHGRLSRSDALLGREVESDAGELRGTANGIDPEGRLVVRKDDGTIVRVISGEVRLKPLAR</sequence>
<dbReference type="EMBL" id="CP012333">
    <property type="protein sequence ID" value="AKU99688.1"/>
    <property type="molecule type" value="Genomic_DNA"/>
</dbReference>
<dbReference type="PROSITE" id="PS51733">
    <property type="entry name" value="BPL_LPL_CATALYTIC"/>
    <property type="match status" value="1"/>
</dbReference>
<keyword evidence="3" id="KW-0067">ATP-binding</keyword>
<organism evidence="9 10">
    <name type="scientific">Labilithrix luteola</name>
    <dbReference type="NCBI Taxonomy" id="1391654"/>
    <lineage>
        <taxon>Bacteria</taxon>
        <taxon>Pseudomonadati</taxon>
        <taxon>Myxococcota</taxon>
        <taxon>Polyangia</taxon>
        <taxon>Polyangiales</taxon>
        <taxon>Labilitrichaceae</taxon>
        <taxon>Labilithrix</taxon>
    </lineage>
</organism>
<keyword evidence="10" id="KW-1185">Reference proteome</keyword>
<dbReference type="GO" id="GO:0005737">
    <property type="term" value="C:cytoplasm"/>
    <property type="evidence" value="ECO:0007669"/>
    <property type="project" value="TreeGrafter"/>
</dbReference>
<dbReference type="Gene3D" id="3.30.930.10">
    <property type="entry name" value="Bira Bifunctional Protein, Domain 2"/>
    <property type="match status" value="1"/>
</dbReference>
<comment type="catalytic activity">
    <reaction evidence="6">
        <text>biotin + L-lysyl-[protein] + ATP = N(6)-biotinyl-L-lysyl-[protein] + AMP + diphosphate + H(+)</text>
        <dbReference type="Rhea" id="RHEA:11756"/>
        <dbReference type="Rhea" id="RHEA-COMP:9752"/>
        <dbReference type="Rhea" id="RHEA-COMP:10505"/>
        <dbReference type="ChEBI" id="CHEBI:15378"/>
        <dbReference type="ChEBI" id="CHEBI:29969"/>
        <dbReference type="ChEBI" id="CHEBI:30616"/>
        <dbReference type="ChEBI" id="CHEBI:33019"/>
        <dbReference type="ChEBI" id="CHEBI:57586"/>
        <dbReference type="ChEBI" id="CHEBI:83144"/>
        <dbReference type="ChEBI" id="CHEBI:456215"/>
        <dbReference type="EC" id="6.3.4.15"/>
    </reaction>
</comment>
<feature type="compositionally biased region" description="Basic and acidic residues" evidence="7">
    <location>
        <begin position="45"/>
        <end position="56"/>
    </location>
</feature>
<evidence type="ECO:0000256" key="4">
    <source>
        <dbReference type="ARBA" id="ARBA00023267"/>
    </source>
</evidence>
<dbReference type="Proteomes" id="UP000064967">
    <property type="component" value="Chromosome"/>
</dbReference>
<name>A0A0K1Q1N0_9BACT</name>
<dbReference type="InterPro" id="IPR004408">
    <property type="entry name" value="Biotin_CoA_COase_ligase"/>
</dbReference>
<dbReference type="RefSeq" id="WP_146651104.1">
    <property type="nucleotide sequence ID" value="NZ_CP012333.1"/>
</dbReference>
<gene>
    <name evidence="9" type="ORF">AKJ09_06352</name>
</gene>
<dbReference type="PANTHER" id="PTHR12835:SF5">
    <property type="entry name" value="BIOTIN--PROTEIN LIGASE"/>
    <property type="match status" value="1"/>
</dbReference>
<keyword evidence="1 9" id="KW-0436">Ligase</keyword>
<feature type="region of interest" description="Disordered" evidence="7">
    <location>
        <begin position="34"/>
        <end position="58"/>
    </location>
</feature>
<dbReference type="Pfam" id="PF03099">
    <property type="entry name" value="BPL_LplA_LipB"/>
    <property type="match status" value="1"/>
</dbReference>
<dbReference type="PATRIC" id="fig|1391654.3.peg.6440"/>
<evidence type="ECO:0000256" key="7">
    <source>
        <dbReference type="SAM" id="MobiDB-lite"/>
    </source>
</evidence>
<evidence type="ECO:0000259" key="8">
    <source>
        <dbReference type="PROSITE" id="PS51733"/>
    </source>
</evidence>
<dbReference type="InterPro" id="IPR008988">
    <property type="entry name" value="Transcriptional_repressor_C"/>
</dbReference>
<reference evidence="9 10" key="1">
    <citation type="submission" date="2015-08" db="EMBL/GenBank/DDBJ databases">
        <authorList>
            <person name="Babu N.S."/>
            <person name="Beckwith C.J."/>
            <person name="Beseler K.G."/>
            <person name="Brison A."/>
            <person name="Carone J.V."/>
            <person name="Caskin T.P."/>
            <person name="Diamond M."/>
            <person name="Durham M.E."/>
            <person name="Foxe J.M."/>
            <person name="Go M."/>
            <person name="Henderson B.A."/>
            <person name="Jones I.B."/>
            <person name="McGettigan J.A."/>
            <person name="Micheletti S.J."/>
            <person name="Nasrallah M.E."/>
            <person name="Ortiz D."/>
            <person name="Piller C.R."/>
            <person name="Privatt S.R."/>
            <person name="Schneider S.L."/>
            <person name="Sharp S."/>
            <person name="Smith T.C."/>
            <person name="Stanton J.D."/>
            <person name="Ullery H.E."/>
            <person name="Wilson R.J."/>
            <person name="Serrano M.G."/>
            <person name="Buck G."/>
            <person name="Lee V."/>
            <person name="Wang Y."/>
            <person name="Carvalho R."/>
            <person name="Voegtly L."/>
            <person name="Shi R."/>
            <person name="Duckworth R."/>
            <person name="Johnson A."/>
            <person name="Loviza R."/>
            <person name="Walstead R."/>
            <person name="Shah Z."/>
            <person name="Kiflezghi M."/>
            <person name="Wade K."/>
            <person name="Ball S.L."/>
            <person name="Bradley K.W."/>
            <person name="Asai D.J."/>
            <person name="Bowman C.A."/>
            <person name="Russell D.A."/>
            <person name="Pope W.H."/>
            <person name="Jacobs-Sera D."/>
            <person name="Hendrix R.W."/>
            <person name="Hatfull G.F."/>
        </authorList>
    </citation>
    <scope>NUCLEOTIDE SEQUENCE [LARGE SCALE GENOMIC DNA]</scope>
    <source>
        <strain evidence="9 10">DSM 27648</strain>
    </source>
</reference>
<evidence type="ECO:0000256" key="5">
    <source>
        <dbReference type="ARBA" id="ARBA00024227"/>
    </source>
</evidence>
<evidence type="ECO:0000313" key="9">
    <source>
        <dbReference type="EMBL" id="AKU99688.1"/>
    </source>
</evidence>
<feature type="domain" description="BPL/LPL catalytic" evidence="8">
    <location>
        <begin position="11"/>
        <end position="221"/>
    </location>
</feature>
<proteinExistence type="predicted"/>
<dbReference type="EC" id="6.3.4.15" evidence="5"/>
<dbReference type="InterPro" id="IPR003142">
    <property type="entry name" value="BPL_C"/>
</dbReference>
<dbReference type="STRING" id="1391654.AKJ09_06352"/>
<dbReference type="OrthoDB" id="9807064at2"/>
<dbReference type="PANTHER" id="PTHR12835">
    <property type="entry name" value="BIOTIN PROTEIN LIGASE"/>
    <property type="match status" value="1"/>
</dbReference>
<keyword evidence="2" id="KW-0547">Nucleotide-binding</keyword>
<evidence type="ECO:0000256" key="6">
    <source>
        <dbReference type="ARBA" id="ARBA00047846"/>
    </source>
</evidence>
<dbReference type="AlphaFoldDB" id="A0A0K1Q1N0"/>
<dbReference type="InterPro" id="IPR004143">
    <property type="entry name" value="BPL_LPL_catalytic"/>
</dbReference>
<protein>
    <recommendedName>
        <fullName evidence="5">biotin--[biotin carboxyl-carrier protein] ligase</fullName>
        <ecNumber evidence="5">6.3.4.15</ecNumber>
    </recommendedName>
</protein>
<dbReference type="CDD" id="cd16442">
    <property type="entry name" value="BPL"/>
    <property type="match status" value="1"/>
</dbReference>
<dbReference type="Pfam" id="PF02237">
    <property type="entry name" value="BPL_C"/>
    <property type="match status" value="1"/>
</dbReference>
<evidence type="ECO:0000256" key="1">
    <source>
        <dbReference type="ARBA" id="ARBA00022598"/>
    </source>
</evidence>
<keyword evidence="4" id="KW-0092">Biotin</keyword>
<dbReference type="GO" id="GO:0004077">
    <property type="term" value="F:biotin--[biotin carboxyl-carrier protein] ligase activity"/>
    <property type="evidence" value="ECO:0007669"/>
    <property type="project" value="UniProtKB-EC"/>
</dbReference>
<dbReference type="NCBIfam" id="TIGR00121">
    <property type="entry name" value="birA_ligase"/>
    <property type="match status" value="1"/>
</dbReference>
<evidence type="ECO:0000256" key="2">
    <source>
        <dbReference type="ARBA" id="ARBA00022741"/>
    </source>
</evidence>
<dbReference type="KEGG" id="llu:AKJ09_06352"/>
<evidence type="ECO:0000256" key="3">
    <source>
        <dbReference type="ARBA" id="ARBA00022840"/>
    </source>
</evidence>
<dbReference type="InterPro" id="IPR045864">
    <property type="entry name" value="aa-tRNA-synth_II/BPL/LPL"/>
</dbReference>
<evidence type="ECO:0000313" key="10">
    <source>
        <dbReference type="Proteomes" id="UP000064967"/>
    </source>
</evidence>
<dbReference type="SUPFAM" id="SSF50037">
    <property type="entry name" value="C-terminal domain of transcriptional repressors"/>
    <property type="match status" value="1"/>
</dbReference>
<accession>A0A0K1Q1N0</accession>